<keyword evidence="4" id="KW-1185">Reference proteome</keyword>
<dbReference type="PANTHER" id="PTHR12436">
    <property type="entry name" value="80 KDA MCM3-ASSOCIATED PROTEIN"/>
    <property type="match status" value="1"/>
</dbReference>
<evidence type="ECO:0000259" key="2">
    <source>
        <dbReference type="PROSITE" id="PS50250"/>
    </source>
</evidence>
<feature type="region of interest" description="Disordered" evidence="1">
    <location>
        <begin position="121"/>
        <end position="141"/>
    </location>
</feature>
<dbReference type="GO" id="GO:0005634">
    <property type="term" value="C:nucleus"/>
    <property type="evidence" value="ECO:0007669"/>
    <property type="project" value="TreeGrafter"/>
</dbReference>
<evidence type="ECO:0000313" key="4">
    <source>
        <dbReference type="Proteomes" id="UP000320762"/>
    </source>
</evidence>
<dbReference type="Pfam" id="PF03399">
    <property type="entry name" value="SAC3_GANP"/>
    <property type="match status" value="1"/>
</dbReference>
<evidence type="ECO:0000313" key="3">
    <source>
        <dbReference type="EMBL" id="TRM65201.1"/>
    </source>
</evidence>
<sequence>MSAMSQDSWPPALKEWVSKCLGMMTDLNRADAQAELKQVIHDAFVTKSLWTTDWNGMQLQSLIPKPMPMVNNLKRKKTANVYEAPIATKKQKKNALKKAETARNFDPNDRAALDRRAQRFQREHDLERQKNLTSQTASLSLGSSHPRYAHLSFDNTPDPDADPNVMDWDRYTIVGTCTDIFKDYLRLTSEPKPESIRPLPILEQAFEQIKIRFRNRAPYNWICNQLKSLRQDLVVQRIKNDFTAKVYESHARMALENNDMVEYNQCQATLKSLYELGIPGAHNEFTAYRILMLLHGRNRSESNLYVGQLTAQQKEDKAVQHALNVQRALALGNYHRLMRLYEESPNMSAYIMDHFIPRERARALICITRAYKTLPIEFLQSELCLETLEGTHQFLQEYGCATYTADQKNIDCNAISQANVQKTFEQKYRKVGIKGAI</sequence>
<dbReference type="AlphaFoldDB" id="A0A550CK61"/>
<feature type="compositionally biased region" description="Polar residues" evidence="1">
    <location>
        <begin position="131"/>
        <end position="141"/>
    </location>
</feature>
<proteinExistence type="predicted"/>
<organism evidence="3 4">
    <name type="scientific">Schizophyllum amplum</name>
    <dbReference type="NCBI Taxonomy" id="97359"/>
    <lineage>
        <taxon>Eukaryota</taxon>
        <taxon>Fungi</taxon>
        <taxon>Dikarya</taxon>
        <taxon>Basidiomycota</taxon>
        <taxon>Agaricomycotina</taxon>
        <taxon>Agaricomycetes</taxon>
        <taxon>Agaricomycetidae</taxon>
        <taxon>Agaricales</taxon>
        <taxon>Schizophyllaceae</taxon>
        <taxon>Schizophyllum</taxon>
    </lineage>
</organism>
<dbReference type="InterPro" id="IPR000717">
    <property type="entry name" value="PCI_dom"/>
</dbReference>
<name>A0A550CK61_9AGAR</name>
<dbReference type="Proteomes" id="UP000320762">
    <property type="component" value="Unassembled WGS sequence"/>
</dbReference>
<dbReference type="PROSITE" id="PS50250">
    <property type="entry name" value="PCI"/>
    <property type="match status" value="1"/>
</dbReference>
<dbReference type="OrthoDB" id="199574at2759"/>
<dbReference type="InterPro" id="IPR005062">
    <property type="entry name" value="SAC3/GANP/THP3_conserved"/>
</dbReference>
<evidence type="ECO:0000256" key="1">
    <source>
        <dbReference type="SAM" id="MobiDB-lite"/>
    </source>
</evidence>
<dbReference type="Gene3D" id="1.25.40.990">
    <property type="match status" value="1"/>
</dbReference>
<dbReference type="STRING" id="97359.A0A550CK61"/>
<dbReference type="InterPro" id="IPR045107">
    <property type="entry name" value="SAC3/GANP/THP3"/>
</dbReference>
<feature type="domain" description="PCI" evidence="2">
    <location>
        <begin position="259"/>
        <end position="429"/>
    </location>
</feature>
<protein>
    <submittedName>
        <fullName evidence="3">SAC3/GANP/Nin1/mts3/eIF-3 p25 family-domain-containing protein</fullName>
    </submittedName>
</protein>
<feature type="compositionally biased region" description="Basic and acidic residues" evidence="1">
    <location>
        <begin position="121"/>
        <end position="130"/>
    </location>
</feature>
<reference evidence="3 4" key="1">
    <citation type="journal article" date="2019" name="New Phytol.">
        <title>Comparative genomics reveals unique wood-decay strategies and fruiting body development in the Schizophyllaceae.</title>
        <authorList>
            <person name="Almasi E."/>
            <person name="Sahu N."/>
            <person name="Krizsan K."/>
            <person name="Balint B."/>
            <person name="Kovacs G.M."/>
            <person name="Kiss B."/>
            <person name="Cseklye J."/>
            <person name="Drula E."/>
            <person name="Henrissat B."/>
            <person name="Nagy I."/>
            <person name="Chovatia M."/>
            <person name="Adam C."/>
            <person name="LaButti K."/>
            <person name="Lipzen A."/>
            <person name="Riley R."/>
            <person name="Grigoriev I.V."/>
            <person name="Nagy L.G."/>
        </authorList>
    </citation>
    <scope>NUCLEOTIDE SEQUENCE [LARGE SCALE GENOMIC DNA]</scope>
    <source>
        <strain evidence="3 4">NL-1724</strain>
    </source>
</reference>
<accession>A0A550CK61</accession>
<gene>
    <name evidence="3" type="ORF">BD626DRAFT_615561</name>
</gene>
<dbReference type="PANTHER" id="PTHR12436:SF4">
    <property type="entry name" value="LEUKOCYTE RECEPTOR CLUSTER MEMBER 8"/>
    <property type="match status" value="1"/>
</dbReference>
<dbReference type="EMBL" id="VDMD01000005">
    <property type="protein sequence ID" value="TRM65201.1"/>
    <property type="molecule type" value="Genomic_DNA"/>
</dbReference>
<comment type="caution">
    <text evidence="3">The sequence shown here is derived from an EMBL/GenBank/DDBJ whole genome shotgun (WGS) entry which is preliminary data.</text>
</comment>